<evidence type="ECO:0000256" key="4">
    <source>
        <dbReference type="SAM" id="MobiDB-lite"/>
    </source>
</evidence>
<feature type="repeat" description="PPR" evidence="3">
    <location>
        <begin position="198"/>
        <end position="232"/>
    </location>
</feature>
<feature type="compositionally biased region" description="Basic residues" evidence="4">
    <location>
        <begin position="501"/>
        <end position="511"/>
    </location>
</feature>
<reference evidence="5" key="2">
    <citation type="submission" date="2023-06" db="EMBL/GenBank/DDBJ databases">
        <authorList>
            <person name="Ma L."/>
            <person name="Liu K.-W."/>
            <person name="Li Z."/>
            <person name="Hsiao Y.-Y."/>
            <person name="Qi Y."/>
            <person name="Fu T."/>
            <person name="Tang G."/>
            <person name="Zhang D."/>
            <person name="Sun W.-H."/>
            <person name="Liu D.-K."/>
            <person name="Li Y."/>
            <person name="Chen G.-Z."/>
            <person name="Liu X.-D."/>
            <person name="Liao X.-Y."/>
            <person name="Jiang Y.-T."/>
            <person name="Yu X."/>
            <person name="Hao Y."/>
            <person name="Huang J."/>
            <person name="Zhao X.-W."/>
            <person name="Ke S."/>
            <person name="Chen Y.-Y."/>
            <person name="Wu W.-L."/>
            <person name="Hsu J.-L."/>
            <person name="Lin Y.-F."/>
            <person name="Huang M.-D."/>
            <person name="Li C.-Y."/>
            <person name="Huang L."/>
            <person name="Wang Z.-W."/>
            <person name="Zhao X."/>
            <person name="Zhong W.-Y."/>
            <person name="Peng D.-H."/>
            <person name="Ahmad S."/>
            <person name="Lan S."/>
            <person name="Zhang J.-S."/>
            <person name="Tsai W.-C."/>
            <person name="Van De Peer Y."/>
            <person name="Liu Z.-J."/>
        </authorList>
    </citation>
    <scope>NUCLEOTIDE SEQUENCE</scope>
    <source>
        <strain evidence="5">SCP</strain>
        <tissue evidence="5">Leaves</tissue>
    </source>
</reference>
<dbReference type="InterPro" id="IPR046960">
    <property type="entry name" value="PPR_At4g14850-like_plant"/>
</dbReference>
<dbReference type="FunFam" id="1.25.40.10:FF:000205">
    <property type="entry name" value="Pentatricopeptide repeat-containing protein, mitochondrial"/>
    <property type="match status" value="1"/>
</dbReference>
<dbReference type="EMBL" id="JAUJYN010000009">
    <property type="protein sequence ID" value="KAK1263903.1"/>
    <property type="molecule type" value="Genomic_DNA"/>
</dbReference>
<feature type="repeat" description="PPR" evidence="3">
    <location>
        <begin position="94"/>
        <end position="128"/>
    </location>
</feature>
<feature type="region of interest" description="Disordered" evidence="4">
    <location>
        <begin position="490"/>
        <end position="511"/>
    </location>
</feature>
<keyword evidence="6" id="KW-1185">Reference proteome</keyword>
<gene>
    <name evidence="5" type="ORF">QJS04_geneDACA017510</name>
</gene>
<dbReference type="NCBIfam" id="TIGR00756">
    <property type="entry name" value="PPR"/>
    <property type="match status" value="3"/>
</dbReference>
<evidence type="ECO:0000313" key="5">
    <source>
        <dbReference type="EMBL" id="KAK1263903.1"/>
    </source>
</evidence>
<keyword evidence="1" id="KW-0677">Repeat</keyword>
<comment type="caution">
    <text evidence="5">The sequence shown here is derived from an EMBL/GenBank/DDBJ whole genome shotgun (WGS) entry which is preliminary data.</text>
</comment>
<proteinExistence type="inferred from homology"/>
<dbReference type="PANTHER" id="PTHR24015">
    <property type="entry name" value="OS07G0578800 PROTEIN-RELATED"/>
    <property type="match status" value="1"/>
</dbReference>
<comment type="similarity">
    <text evidence="2">Belongs to the PPR family. PCMP-E subfamily.</text>
</comment>
<dbReference type="GO" id="GO:0003723">
    <property type="term" value="F:RNA binding"/>
    <property type="evidence" value="ECO:0007669"/>
    <property type="project" value="InterPro"/>
</dbReference>
<feature type="repeat" description="PPR" evidence="3">
    <location>
        <begin position="353"/>
        <end position="387"/>
    </location>
</feature>
<protein>
    <submittedName>
        <fullName evidence="5">Pentatricopeptide repeat-containing protein</fullName>
    </submittedName>
</protein>
<evidence type="ECO:0000256" key="3">
    <source>
        <dbReference type="PROSITE-ProRule" id="PRU00708"/>
    </source>
</evidence>
<dbReference type="AlphaFoldDB" id="A0AAV9AI69"/>
<evidence type="ECO:0000256" key="2">
    <source>
        <dbReference type="ARBA" id="ARBA00061659"/>
    </source>
</evidence>
<feature type="region of interest" description="Disordered" evidence="4">
    <location>
        <begin position="15"/>
        <end position="34"/>
    </location>
</feature>
<dbReference type="Gene3D" id="1.25.40.10">
    <property type="entry name" value="Tetratricopeptide repeat domain"/>
    <property type="match status" value="4"/>
</dbReference>
<accession>A0AAV9AI69</accession>
<dbReference type="FunFam" id="1.25.40.10:FF:000343">
    <property type="entry name" value="Pentatricopeptide repeat-containing protein At3g58590"/>
    <property type="match status" value="1"/>
</dbReference>
<dbReference type="Pfam" id="PF01535">
    <property type="entry name" value="PPR"/>
    <property type="match status" value="4"/>
</dbReference>
<sequence>MTTSPQKFHLFRVRPLRIPKTPSPPPPPPSPISSLIRSSATQNLRLCRATHARIVTSGLSSDRFLTNNLLTSYSKCGSLSDSVRVFFDRSRKTDVVAWNSLLTAYASHGRAKEGLCLFRLMLRSSVPLHRLTFPPLLKLCSSSDPDGCATASEVIHCCSIKSGLESDGLISSALVGMYCKLGSIRSARFVFDGMSKRDLVLWNLMIRGYCKLGFAEEAFCLFSELHRSELRPDEVSVRCIVGGGVENSNIDQVRVYGIKAGLFSIDSDCGTALGCFSEIMKSSTVSGDMSVMMALKAATRTGDFSVGARIHCVVMKNGLFLVVPLANSLINMYAKLGRFDYAWRVFNMMEDLDLVTWNTMITNSVRCGLNVESISLLLDMLRYDFWPDQFTLASVLRACSSVDESSSLCRQIHVFALKTGESTDVFVITALIGAYAHYKRMGDAELLYHRMGGFDLGACNAMIAGYMACGDQNKALNLISNKNVPRKSVRQPLKPAVVQKPSKRGSKYKHF</sequence>
<dbReference type="InterPro" id="IPR011990">
    <property type="entry name" value="TPR-like_helical_dom_sf"/>
</dbReference>
<dbReference type="Proteomes" id="UP001179952">
    <property type="component" value="Unassembled WGS sequence"/>
</dbReference>
<evidence type="ECO:0000313" key="6">
    <source>
        <dbReference type="Proteomes" id="UP001179952"/>
    </source>
</evidence>
<dbReference type="GO" id="GO:0009451">
    <property type="term" value="P:RNA modification"/>
    <property type="evidence" value="ECO:0007669"/>
    <property type="project" value="InterPro"/>
</dbReference>
<reference evidence="5" key="1">
    <citation type="journal article" date="2023" name="Nat. Commun.">
        <title>Diploid and tetraploid genomes of Acorus and the evolution of monocots.</title>
        <authorList>
            <person name="Ma L."/>
            <person name="Liu K.W."/>
            <person name="Li Z."/>
            <person name="Hsiao Y.Y."/>
            <person name="Qi Y."/>
            <person name="Fu T."/>
            <person name="Tang G.D."/>
            <person name="Zhang D."/>
            <person name="Sun W.H."/>
            <person name="Liu D.K."/>
            <person name="Li Y."/>
            <person name="Chen G.Z."/>
            <person name="Liu X.D."/>
            <person name="Liao X.Y."/>
            <person name="Jiang Y.T."/>
            <person name="Yu X."/>
            <person name="Hao Y."/>
            <person name="Huang J."/>
            <person name="Zhao X.W."/>
            <person name="Ke S."/>
            <person name="Chen Y.Y."/>
            <person name="Wu W.L."/>
            <person name="Hsu J.L."/>
            <person name="Lin Y.F."/>
            <person name="Huang M.D."/>
            <person name="Li C.Y."/>
            <person name="Huang L."/>
            <person name="Wang Z.W."/>
            <person name="Zhao X."/>
            <person name="Zhong W.Y."/>
            <person name="Peng D.H."/>
            <person name="Ahmad S."/>
            <person name="Lan S."/>
            <person name="Zhang J.S."/>
            <person name="Tsai W.C."/>
            <person name="Van de Peer Y."/>
            <person name="Liu Z.J."/>
        </authorList>
    </citation>
    <scope>NUCLEOTIDE SEQUENCE</scope>
    <source>
        <strain evidence="5">SCP</strain>
    </source>
</reference>
<dbReference type="InterPro" id="IPR002885">
    <property type="entry name" value="PPR_rpt"/>
</dbReference>
<dbReference type="PANTHER" id="PTHR24015:SF47">
    <property type="entry name" value="OS01G0374200 PROTEIN"/>
    <property type="match status" value="1"/>
</dbReference>
<dbReference type="Pfam" id="PF13041">
    <property type="entry name" value="PPR_2"/>
    <property type="match status" value="1"/>
</dbReference>
<dbReference type="PROSITE" id="PS51375">
    <property type="entry name" value="PPR"/>
    <property type="match status" value="3"/>
</dbReference>
<organism evidence="5 6">
    <name type="scientific">Acorus gramineus</name>
    <name type="common">Dwarf sweet flag</name>
    <dbReference type="NCBI Taxonomy" id="55184"/>
    <lineage>
        <taxon>Eukaryota</taxon>
        <taxon>Viridiplantae</taxon>
        <taxon>Streptophyta</taxon>
        <taxon>Embryophyta</taxon>
        <taxon>Tracheophyta</taxon>
        <taxon>Spermatophyta</taxon>
        <taxon>Magnoliopsida</taxon>
        <taxon>Liliopsida</taxon>
        <taxon>Acoraceae</taxon>
        <taxon>Acorus</taxon>
    </lineage>
</organism>
<name>A0AAV9AI69_ACOGR</name>
<evidence type="ECO:0000256" key="1">
    <source>
        <dbReference type="ARBA" id="ARBA00022737"/>
    </source>
</evidence>
<dbReference type="GO" id="GO:0005739">
    <property type="term" value="C:mitochondrion"/>
    <property type="evidence" value="ECO:0007669"/>
    <property type="project" value="UniProtKB-ARBA"/>
</dbReference>
<feature type="compositionally biased region" description="Pro residues" evidence="4">
    <location>
        <begin position="21"/>
        <end position="31"/>
    </location>
</feature>